<reference evidence="1 2" key="1">
    <citation type="submission" date="2022-10" db="EMBL/GenBank/DDBJ databases">
        <title>Sinirhodobacter sp. nov., isolated from ocean surface sediments.</title>
        <authorList>
            <person name="He W."/>
            <person name="Wang L."/>
            <person name="Zhang D.-F."/>
        </authorList>
    </citation>
    <scope>NUCLEOTIDE SEQUENCE [LARGE SCALE GENOMIC DNA]</scope>
    <source>
        <strain evidence="1 2">WL0115</strain>
    </source>
</reference>
<comment type="caution">
    <text evidence="1">The sequence shown here is derived from an EMBL/GenBank/DDBJ whole genome shotgun (WGS) entry which is preliminary data.</text>
</comment>
<evidence type="ECO:0000313" key="2">
    <source>
        <dbReference type="Proteomes" id="UP001526166"/>
    </source>
</evidence>
<organism evidence="1 2">
    <name type="scientific">Sedimentimonas flavescens</name>
    <dbReference type="NCBI Taxonomy" id="2851012"/>
    <lineage>
        <taxon>Bacteria</taxon>
        <taxon>Pseudomonadati</taxon>
        <taxon>Pseudomonadota</taxon>
        <taxon>Alphaproteobacteria</taxon>
        <taxon>Rhodobacterales</taxon>
        <taxon>Rhodobacter group</taxon>
        <taxon>Sedimentimonas</taxon>
    </lineage>
</organism>
<sequence>MTQPTTWGAPRIADAPVAPLSYADRVDDSLDALLSTNSGPTRPAYAVVGTIWFDTDDNSLKLYDGTNDLVIGVRDSTGKLTAPSLAASGDTLIIATAKTPASAADTGVTGQIAWDASYLYICVATNTWHRVAHATW</sequence>
<evidence type="ECO:0000313" key="1">
    <source>
        <dbReference type="EMBL" id="MCV2877622.1"/>
    </source>
</evidence>
<accession>A0ABT2ZVJ1</accession>
<dbReference type="RefSeq" id="WP_263846907.1">
    <property type="nucleotide sequence ID" value="NZ_JAOWKW010000001.1"/>
</dbReference>
<dbReference type="EMBL" id="JAOWKW010000001">
    <property type="protein sequence ID" value="MCV2877622.1"/>
    <property type="molecule type" value="Genomic_DNA"/>
</dbReference>
<dbReference type="Proteomes" id="UP001526166">
    <property type="component" value="Unassembled WGS sequence"/>
</dbReference>
<gene>
    <name evidence="1" type="ORF">OE699_02050</name>
</gene>
<protein>
    <submittedName>
        <fullName evidence="1">Uncharacterized protein</fullName>
    </submittedName>
</protein>
<name>A0ABT2ZVJ1_9RHOB</name>
<proteinExistence type="predicted"/>
<keyword evidence="2" id="KW-1185">Reference proteome</keyword>